<dbReference type="AlphaFoldDB" id="A0A5M9JXM3"/>
<keyword evidence="2" id="KW-1185">Reference proteome</keyword>
<accession>A0A5M9JXM3</accession>
<organism evidence="1 2">
    <name type="scientific">Monilinia fructicola</name>
    <name type="common">Brown rot fungus</name>
    <name type="synonym">Ciboria fructicola</name>
    <dbReference type="NCBI Taxonomy" id="38448"/>
    <lineage>
        <taxon>Eukaryota</taxon>
        <taxon>Fungi</taxon>
        <taxon>Dikarya</taxon>
        <taxon>Ascomycota</taxon>
        <taxon>Pezizomycotina</taxon>
        <taxon>Leotiomycetes</taxon>
        <taxon>Helotiales</taxon>
        <taxon>Sclerotiniaceae</taxon>
        <taxon>Monilinia</taxon>
    </lineage>
</organism>
<proteinExistence type="predicted"/>
<sequence length="92" mass="10412">MIPYMTTDCRTGRRMDGISVRASWMEHWNSDGFRGVVRRTGLPSGPLADRMASMPSRTGCRFFGVFSIYGSRMVYMVGCIYDTPSLHIPSHE</sequence>
<dbReference type="Proteomes" id="UP000322873">
    <property type="component" value="Unassembled WGS sequence"/>
</dbReference>
<comment type="caution">
    <text evidence="1">The sequence shown here is derived from an EMBL/GenBank/DDBJ whole genome shotgun (WGS) entry which is preliminary data.</text>
</comment>
<evidence type="ECO:0000313" key="1">
    <source>
        <dbReference type="EMBL" id="KAA8572899.1"/>
    </source>
</evidence>
<reference evidence="1 2" key="1">
    <citation type="submission" date="2019-06" db="EMBL/GenBank/DDBJ databases">
        <title>Genome Sequence of the Brown Rot Fungal Pathogen Monilinia fructicola.</title>
        <authorList>
            <person name="De Miccolis Angelini R.M."/>
            <person name="Landi L."/>
            <person name="Abate D."/>
            <person name="Pollastro S."/>
            <person name="Romanazzi G."/>
            <person name="Faretra F."/>
        </authorList>
    </citation>
    <scope>NUCLEOTIDE SEQUENCE [LARGE SCALE GENOMIC DNA]</scope>
    <source>
        <strain evidence="1 2">Mfrc123</strain>
    </source>
</reference>
<gene>
    <name evidence="1" type="ORF">EYC84_003457</name>
</gene>
<name>A0A5M9JXM3_MONFR</name>
<protein>
    <submittedName>
        <fullName evidence="1">Uncharacterized protein</fullName>
    </submittedName>
</protein>
<evidence type="ECO:0000313" key="2">
    <source>
        <dbReference type="Proteomes" id="UP000322873"/>
    </source>
</evidence>
<dbReference type="EMBL" id="VICG01000004">
    <property type="protein sequence ID" value="KAA8572899.1"/>
    <property type="molecule type" value="Genomic_DNA"/>
</dbReference>